<organism evidence="1 2">
    <name type="scientific">Lithocarpus litseifolius</name>
    <dbReference type="NCBI Taxonomy" id="425828"/>
    <lineage>
        <taxon>Eukaryota</taxon>
        <taxon>Viridiplantae</taxon>
        <taxon>Streptophyta</taxon>
        <taxon>Embryophyta</taxon>
        <taxon>Tracheophyta</taxon>
        <taxon>Spermatophyta</taxon>
        <taxon>Magnoliopsida</taxon>
        <taxon>eudicotyledons</taxon>
        <taxon>Gunneridae</taxon>
        <taxon>Pentapetalae</taxon>
        <taxon>rosids</taxon>
        <taxon>fabids</taxon>
        <taxon>Fagales</taxon>
        <taxon>Fagaceae</taxon>
        <taxon>Lithocarpus</taxon>
    </lineage>
</organism>
<evidence type="ECO:0000313" key="1">
    <source>
        <dbReference type="EMBL" id="KAL0002168.1"/>
    </source>
</evidence>
<dbReference type="AlphaFoldDB" id="A0AAW2CXJ1"/>
<comment type="caution">
    <text evidence="1">The sequence shown here is derived from an EMBL/GenBank/DDBJ whole genome shotgun (WGS) entry which is preliminary data.</text>
</comment>
<evidence type="ECO:0000313" key="2">
    <source>
        <dbReference type="Proteomes" id="UP001459277"/>
    </source>
</evidence>
<dbReference type="EMBL" id="JAZDWU010000005">
    <property type="protein sequence ID" value="KAL0002168.1"/>
    <property type="molecule type" value="Genomic_DNA"/>
</dbReference>
<reference evidence="1 2" key="1">
    <citation type="submission" date="2024-01" db="EMBL/GenBank/DDBJ databases">
        <title>A telomere-to-telomere, gap-free genome of sweet tea (Lithocarpus litseifolius).</title>
        <authorList>
            <person name="Zhou J."/>
        </authorList>
    </citation>
    <scope>NUCLEOTIDE SEQUENCE [LARGE SCALE GENOMIC DNA]</scope>
    <source>
        <strain evidence="1">Zhou-2022a</strain>
        <tissue evidence="1">Leaf</tissue>
    </source>
</reference>
<sequence>MLARLLLLSAGAGSRRSVLAATASLRASTSSVTASGSTYSLAGAGGWRSAQRVVRLQNSSMKEIYQLMKKLAGFSLIMYLKNG</sequence>
<proteinExistence type="predicted"/>
<accession>A0AAW2CXJ1</accession>
<name>A0AAW2CXJ1_9ROSI</name>
<gene>
    <name evidence="1" type="ORF">SO802_015949</name>
</gene>
<protein>
    <submittedName>
        <fullName evidence="1">Uncharacterized protein</fullName>
    </submittedName>
</protein>
<keyword evidence="2" id="KW-1185">Reference proteome</keyword>
<dbReference type="Proteomes" id="UP001459277">
    <property type="component" value="Unassembled WGS sequence"/>
</dbReference>